<feature type="domain" description="OmpR/PhoB-type" evidence="5">
    <location>
        <begin position="1"/>
        <end position="93"/>
    </location>
</feature>
<dbReference type="GO" id="GO:0006355">
    <property type="term" value="P:regulation of DNA-templated transcription"/>
    <property type="evidence" value="ECO:0007669"/>
    <property type="project" value="InterPro"/>
</dbReference>
<dbReference type="GO" id="GO:0000160">
    <property type="term" value="P:phosphorelay signal transduction system"/>
    <property type="evidence" value="ECO:0007669"/>
    <property type="project" value="InterPro"/>
</dbReference>
<dbReference type="PROSITE" id="PS51755">
    <property type="entry name" value="OMPR_PHOB"/>
    <property type="match status" value="1"/>
</dbReference>
<accession>A0A1E5LDB8</accession>
<feature type="DNA-binding region" description="OmpR/PhoB-type" evidence="4">
    <location>
        <begin position="1"/>
        <end position="93"/>
    </location>
</feature>
<dbReference type="Pfam" id="PF00486">
    <property type="entry name" value="Trans_reg_C"/>
    <property type="match status" value="1"/>
</dbReference>
<dbReference type="Proteomes" id="UP000095209">
    <property type="component" value="Unassembled WGS sequence"/>
</dbReference>
<comment type="caution">
    <text evidence="6">The sequence shown here is derived from an EMBL/GenBank/DDBJ whole genome shotgun (WGS) entry which is preliminary data.</text>
</comment>
<sequence>MAQLNFHEKDYTVTYGVQTIELLRKEFELLRFLYEHTDQTFSREKLLDNIWKLETPIDRTVDDHIYRLRKKLQPLQHIIKINTVRGLGYTLQVKSDDLALNPSLIDSDLNERANEILEKYHLYGQGEALHTLIDNQTHLGLQINPFYNLYLKFIQGQFFEILDNHPNDLEEKIFFFLGIYSSIQDDVDKTLLLYERALRGNVFSPEREKEVEILSIIPVLIQAGHLTEASKRLAISKQRIFDEKLDGFHLYFKLTEVFYLFQTNGLDEASHKLEEVDKMLKEQPFLREKGHYLILKGIDQLRKGLPLEAEQTIDTGLAIIKQSRFEFINVHLLHMLLQFLRERFHESRLLKKYEKEWNRLAKKYDFDTLRRRIENEILIHIPSV</sequence>
<evidence type="ECO:0000256" key="2">
    <source>
        <dbReference type="ARBA" id="ARBA00023125"/>
    </source>
</evidence>
<keyword evidence="7" id="KW-1185">Reference proteome</keyword>
<keyword evidence="1" id="KW-0805">Transcription regulation</keyword>
<dbReference type="InterPro" id="IPR001867">
    <property type="entry name" value="OmpR/PhoB-type_DNA-bd"/>
</dbReference>
<dbReference type="InterPro" id="IPR036388">
    <property type="entry name" value="WH-like_DNA-bd_sf"/>
</dbReference>
<organism evidence="6 7">
    <name type="scientific">Bacillus solimangrovi</name>
    <dbReference type="NCBI Taxonomy" id="1305675"/>
    <lineage>
        <taxon>Bacteria</taxon>
        <taxon>Bacillati</taxon>
        <taxon>Bacillota</taxon>
        <taxon>Bacilli</taxon>
        <taxon>Bacillales</taxon>
        <taxon>Bacillaceae</taxon>
        <taxon>Bacillus</taxon>
    </lineage>
</organism>
<keyword evidence="3" id="KW-0804">Transcription</keyword>
<reference evidence="6 7" key="1">
    <citation type="submission" date="2016-08" db="EMBL/GenBank/DDBJ databases">
        <title>Genome of Bacillus solimangrovi GH2-4.</title>
        <authorList>
            <person name="Lim S."/>
            <person name="Kim B.-C."/>
        </authorList>
    </citation>
    <scope>NUCLEOTIDE SEQUENCE [LARGE SCALE GENOMIC DNA]</scope>
    <source>
        <strain evidence="6 7">GH2-4</strain>
    </source>
</reference>
<keyword evidence="2 4" id="KW-0238">DNA-binding</keyword>
<dbReference type="InterPro" id="IPR016032">
    <property type="entry name" value="Sig_transdc_resp-reg_C-effctor"/>
</dbReference>
<dbReference type="Gene3D" id="1.10.10.10">
    <property type="entry name" value="Winged helix-like DNA-binding domain superfamily/Winged helix DNA-binding domain"/>
    <property type="match status" value="1"/>
</dbReference>
<evidence type="ECO:0000259" key="5">
    <source>
        <dbReference type="PROSITE" id="PS51755"/>
    </source>
</evidence>
<dbReference type="SMART" id="SM00862">
    <property type="entry name" value="Trans_reg_C"/>
    <property type="match status" value="1"/>
</dbReference>
<dbReference type="SUPFAM" id="SSF46894">
    <property type="entry name" value="C-terminal effector domain of the bipartite response regulators"/>
    <property type="match status" value="1"/>
</dbReference>
<evidence type="ECO:0000256" key="4">
    <source>
        <dbReference type="PROSITE-ProRule" id="PRU01091"/>
    </source>
</evidence>
<dbReference type="EMBL" id="MJEH01000036">
    <property type="protein sequence ID" value="OEH92071.1"/>
    <property type="molecule type" value="Genomic_DNA"/>
</dbReference>
<evidence type="ECO:0000313" key="6">
    <source>
        <dbReference type="EMBL" id="OEH92071.1"/>
    </source>
</evidence>
<evidence type="ECO:0000313" key="7">
    <source>
        <dbReference type="Proteomes" id="UP000095209"/>
    </source>
</evidence>
<proteinExistence type="predicted"/>
<evidence type="ECO:0000256" key="3">
    <source>
        <dbReference type="ARBA" id="ARBA00023163"/>
    </source>
</evidence>
<gene>
    <name evidence="6" type="ORF">BFG57_17015</name>
</gene>
<dbReference type="AlphaFoldDB" id="A0A1E5LDB8"/>
<evidence type="ECO:0000256" key="1">
    <source>
        <dbReference type="ARBA" id="ARBA00023015"/>
    </source>
</evidence>
<protein>
    <recommendedName>
        <fullName evidence="5">OmpR/PhoB-type domain-containing protein</fullName>
    </recommendedName>
</protein>
<dbReference type="GO" id="GO:0003677">
    <property type="term" value="F:DNA binding"/>
    <property type="evidence" value="ECO:0007669"/>
    <property type="project" value="UniProtKB-UniRule"/>
</dbReference>
<dbReference type="CDD" id="cd00383">
    <property type="entry name" value="trans_reg_C"/>
    <property type="match status" value="1"/>
</dbReference>
<dbReference type="STRING" id="1305675.BFG57_17015"/>
<name>A0A1E5LDB8_9BACI</name>